<keyword evidence="13" id="KW-1185">Reference proteome</keyword>
<evidence type="ECO:0008006" key="14">
    <source>
        <dbReference type="Google" id="ProtNLM"/>
    </source>
</evidence>
<dbReference type="PANTHER" id="PTHR10585">
    <property type="entry name" value="ER LUMEN PROTEIN RETAINING RECEPTOR"/>
    <property type="match status" value="1"/>
</dbReference>
<comment type="similarity">
    <text evidence="2">Belongs to the ERD2 family.</text>
</comment>
<evidence type="ECO:0000256" key="4">
    <source>
        <dbReference type="ARBA" id="ARBA00022692"/>
    </source>
</evidence>
<evidence type="ECO:0000256" key="1">
    <source>
        <dbReference type="ARBA" id="ARBA00004477"/>
    </source>
</evidence>
<evidence type="ECO:0000313" key="13">
    <source>
        <dbReference type="Proteomes" id="UP001189429"/>
    </source>
</evidence>
<accession>A0ABN9Y5B6</accession>
<keyword evidence="5" id="KW-0256">Endoplasmic reticulum</keyword>
<sequence>PVWLKRGPLTRSSPAERRVIAEGMSAAARKSMMAGECKDHPTHLQARANKFFNEAMGMWSGLVSTALLTFVLFSSFDFSFLLTLSSLVSTASFVMMIIVIVRRQSVAGVSRKMMECYMVVFLSRLVAILPFEGYLPFDKSGDWLYQSCEGFGFLGAAFICYCCRRSYASTYNASVDGINHLWLLAPTLGVACVLHTNLDDYLPCDIAWAFALYLEAVTVLPQLFMFMEEKSTQPHTSHFLAAQALAKLMSFAFWASSFSELAHEDHPINQYAGHWVVVVQLIQLVIMGDFVYHYVRCVRKGIPVSEMMHFVDAV</sequence>
<keyword evidence="8 11" id="KW-1133">Transmembrane helix</keyword>
<gene>
    <name evidence="12" type="ORF">PCOR1329_LOCUS82659</name>
</gene>
<keyword evidence="3" id="KW-0813">Transport</keyword>
<feature type="transmembrane region" description="Helical" evidence="11">
    <location>
        <begin position="271"/>
        <end position="292"/>
    </location>
</feature>
<dbReference type="EMBL" id="CAUYUJ010021912">
    <property type="protein sequence ID" value="CAK0907739.1"/>
    <property type="molecule type" value="Genomic_DNA"/>
</dbReference>
<protein>
    <recommendedName>
        <fullName evidence="14">ER lumen protein-retaining receptor</fullName>
    </recommendedName>
</protein>
<feature type="transmembrane region" description="Helical" evidence="11">
    <location>
        <begin position="80"/>
        <end position="101"/>
    </location>
</feature>
<keyword evidence="4 11" id="KW-0812">Transmembrane</keyword>
<dbReference type="Pfam" id="PF00810">
    <property type="entry name" value="ER_lumen_recept"/>
    <property type="match status" value="1"/>
</dbReference>
<evidence type="ECO:0000256" key="9">
    <source>
        <dbReference type="ARBA" id="ARBA00023136"/>
    </source>
</evidence>
<feature type="transmembrane region" description="Helical" evidence="11">
    <location>
        <begin position="239"/>
        <end position="259"/>
    </location>
</feature>
<dbReference type="InterPro" id="IPR000133">
    <property type="entry name" value="ER_ret_rcpt"/>
</dbReference>
<evidence type="ECO:0000256" key="10">
    <source>
        <dbReference type="ARBA" id="ARBA00023170"/>
    </source>
</evidence>
<keyword evidence="10" id="KW-0675">Receptor</keyword>
<dbReference type="Proteomes" id="UP001189429">
    <property type="component" value="Unassembled WGS sequence"/>
</dbReference>
<organism evidence="12 13">
    <name type="scientific">Prorocentrum cordatum</name>
    <dbReference type="NCBI Taxonomy" id="2364126"/>
    <lineage>
        <taxon>Eukaryota</taxon>
        <taxon>Sar</taxon>
        <taxon>Alveolata</taxon>
        <taxon>Dinophyceae</taxon>
        <taxon>Prorocentrales</taxon>
        <taxon>Prorocentraceae</taxon>
        <taxon>Prorocentrum</taxon>
    </lineage>
</organism>
<keyword evidence="7" id="KW-0653">Protein transport</keyword>
<feature type="transmembrane region" description="Helical" evidence="11">
    <location>
        <begin position="113"/>
        <end position="131"/>
    </location>
</feature>
<feature type="non-terminal residue" evidence="12">
    <location>
        <position position="1"/>
    </location>
</feature>
<evidence type="ECO:0000256" key="5">
    <source>
        <dbReference type="ARBA" id="ARBA00022824"/>
    </source>
</evidence>
<feature type="transmembrane region" description="Helical" evidence="11">
    <location>
        <begin position="55"/>
        <end position="74"/>
    </location>
</feature>
<keyword evidence="9 11" id="KW-0472">Membrane</keyword>
<feature type="transmembrane region" description="Helical" evidence="11">
    <location>
        <begin position="208"/>
        <end position="227"/>
    </location>
</feature>
<reference evidence="12" key="1">
    <citation type="submission" date="2023-10" db="EMBL/GenBank/DDBJ databases">
        <authorList>
            <person name="Chen Y."/>
            <person name="Shah S."/>
            <person name="Dougan E. K."/>
            <person name="Thang M."/>
            <person name="Chan C."/>
        </authorList>
    </citation>
    <scope>NUCLEOTIDE SEQUENCE [LARGE SCALE GENOMIC DNA]</scope>
</reference>
<evidence type="ECO:0000256" key="8">
    <source>
        <dbReference type="ARBA" id="ARBA00022989"/>
    </source>
</evidence>
<evidence type="ECO:0000256" key="7">
    <source>
        <dbReference type="ARBA" id="ARBA00022927"/>
    </source>
</evidence>
<evidence type="ECO:0000256" key="6">
    <source>
        <dbReference type="ARBA" id="ARBA00022892"/>
    </source>
</evidence>
<comment type="caution">
    <text evidence="12">The sequence shown here is derived from an EMBL/GenBank/DDBJ whole genome shotgun (WGS) entry which is preliminary data.</text>
</comment>
<dbReference type="PRINTS" id="PR00660">
    <property type="entry name" value="ERLUMENR"/>
</dbReference>
<name>A0ABN9Y5B6_9DINO</name>
<evidence type="ECO:0000256" key="3">
    <source>
        <dbReference type="ARBA" id="ARBA00022448"/>
    </source>
</evidence>
<comment type="subcellular location">
    <subcellularLocation>
        <location evidence="1">Endoplasmic reticulum membrane</location>
        <topology evidence="1">Multi-pass membrane protein</topology>
    </subcellularLocation>
</comment>
<keyword evidence="6" id="KW-0931">ER-Golgi transport</keyword>
<evidence type="ECO:0000256" key="11">
    <source>
        <dbReference type="SAM" id="Phobius"/>
    </source>
</evidence>
<proteinExistence type="inferred from homology"/>
<evidence type="ECO:0000313" key="12">
    <source>
        <dbReference type="EMBL" id="CAK0907739.1"/>
    </source>
</evidence>
<evidence type="ECO:0000256" key="2">
    <source>
        <dbReference type="ARBA" id="ARBA00010120"/>
    </source>
</evidence>